<feature type="non-terminal residue" evidence="2">
    <location>
        <position position="164"/>
    </location>
</feature>
<name>A0A699TVF9_TANCI</name>
<feature type="compositionally biased region" description="Basic residues" evidence="1">
    <location>
        <begin position="14"/>
        <end position="24"/>
    </location>
</feature>
<evidence type="ECO:0000256" key="1">
    <source>
        <dbReference type="SAM" id="MobiDB-lite"/>
    </source>
</evidence>
<accession>A0A699TVF9</accession>
<proteinExistence type="predicted"/>
<sequence length="164" mass="18398">IIQPPLFNHQHLNLKRKKPRKTKRKDTELLQTSGPTTNRADEAVNEEMDDSLKRAVTTVSSLEAEQDNATINKTQSKATLNEPSSIGTSSCSGPKCQETIGDTIAQTRILDLENTKTTQALEIGSLKIREKNLEKKQRSRTYKLKRLYKVALTARVDFSDEASL</sequence>
<gene>
    <name evidence="2" type="ORF">Tci_886824</name>
</gene>
<organism evidence="2">
    <name type="scientific">Tanacetum cinerariifolium</name>
    <name type="common">Dalmatian daisy</name>
    <name type="synonym">Chrysanthemum cinerariifolium</name>
    <dbReference type="NCBI Taxonomy" id="118510"/>
    <lineage>
        <taxon>Eukaryota</taxon>
        <taxon>Viridiplantae</taxon>
        <taxon>Streptophyta</taxon>
        <taxon>Embryophyta</taxon>
        <taxon>Tracheophyta</taxon>
        <taxon>Spermatophyta</taxon>
        <taxon>Magnoliopsida</taxon>
        <taxon>eudicotyledons</taxon>
        <taxon>Gunneridae</taxon>
        <taxon>Pentapetalae</taxon>
        <taxon>asterids</taxon>
        <taxon>campanulids</taxon>
        <taxon>Asterales</taxon>
        <taxon>Asteraceae</taxon>
        <taxon>Asteroideae</taxon>
        <taxon>Anthemideae</taxon>
        <taxon>Anthemidinae</taxon>
        <taxon>Tanacetum</taxon>
    </lineage>
</organism>
<feature type="region of interest" description="Disordered" evidence="1">
    <location>
        <begin position="14"/>
        <end position="42"/>
    </location>
</feature>
<evidence type="ECO:0000313" key="2">
    <source>
        <dbReference type="EMBL" id="GFD14855.1"/>
    </source>
</evidence>
<reference evidence="2" key="1">
    <citation type="journal article" date="2019" name="Sci. Rep.">
        <title>Draft genome of Tanacetum cinerariifolium, the natural source of mosquito coil.</title>
        <authorList>
            <person name="Yamashiro T."/>
            <person name="Shiraishi A."/>
            <person name="Satake H."/>
            <person name="Nakayama K."/>
        </authorList>
    </citation>
    <scope>NUCLEOTIDE SEQUENCE</scope>
</reference>
<protein>
    <submittedName>
        <fullName evidence="2">Uncharacterized protein</fullName>
    </submittedName>
</protein>
<feature type="compositionally biased region" description="Polar residues" evidence="1">
    <location>
        <begin position="73"/>
        <end position="92"/>
    </location>
</feature>
<feature type="non-terminal residue" evidence="2">
    <location>
        <position position="1"/>
    </location>
</feature>
<comment type="caution">
    <text evidence="2">The sequence shown here is derived from an EMBL/GenBank/DDBJ whole genome shotgun (WGS) entry which is preliminary data.</text>
</comment>
<feature type="compositionally biased region" description="Polar residues" evidence="1">
    <location>
        <begin position="29"/>
        <end position="38"/>
    </location>
</feature>
<dbReference type="EMBL" id="BKCJ011282392">
    <property type="protein sequence ID" value="GFD14855.1"/>
    <property type="molecule type" value="Genomic_DNA"/>
</dbReference>
<feature type="region of interest" description="Disordered" evidence="1">
    <location>
        <begin position="73"/>
        <end position="93"/>
    </location>
</feature>
<dbReference type="AlphaFoldDB" id="A0A699TVF9"/>